<dbReference type="InterPro" id="IPR011611">
    <property type="entry name" value="PfkB_dom"/>
</dbReference>
<dbReference type="PANTHER" id="PTHR42774">
    <property type="entry name" value="PHOSPHOTRANSFERASE SYSTEM TRANSPORT PROTEIN"/>
    <property type="match status" value="1"/>
</dbReference>
<feature type="domain" description="Carbohydrate kinase PfkB" evidence="3">
    <location>
        <begin position="6"/>
        <end position="300"/>
    </location>
</feature>
<dbReference type="InterPro" id="IPR029056">
    <property type="entry name" value="Ribokinase-like"/>
</dbReference>
<evidence type="ECO:0000256" key="2">
    <source>
        <dbReference type="ARBA" id="ARBA00022777"/>
    </source>
</evidence>
<proteinExistence type="predicted"/>
<evidence type="ECO:0000313" key="5">
    <source>
        <dbReference type="Proteomes" id="UP001221217"/>
    </source>
</evidence>
<name>A0AAJ1IF86_9SPIO</name>
<dbReference type="PANTHER" id="PTHR42774:SF3">
    <property type="entry name" value="KETOHEXOKINASE"/>
    <property type="match status" value="1"/>
</dbReference>
<gene>
    <name evidence="4" type="ORF">PQJ61_05865</name>
</gene>
<organism evidence="4 5">
    <name type="scientific">Candidatus Thalassospirochaeta sargassi</name>
    <dbReference type="NCBI Taxonomy" id="3119039"/>
    <lineage>
        <taxon>Bacteria</taxon>
        <taxon>Pseudomonadati</taxon>
        <taxon>Spirochaetota</taxon>
        <taxon>Spirochaetia</taxon>
        <taxon>Spirochaetales</taxon>
        <taxon>Spirochaetaceae</taxon>
        <taxon>Candidatus Thalassospirochaeta</taxon>
    </lineage>
</organism>
<dbReference type="AlphaFoldDB" id="A0AAJ1IF86"/>
<dbReference type="SUPFAM" id="SSF53613">
    <property type="entry name" value="Ribokinase-like"/>
    <property type="match status" value="1"/>
</dbReference>
<dbReference type="Pfam" id="PF00294">
    <property type="entry name" value="PfkB"/>
    <property type="match status" value="1"/>
</dbReference>
<dbReference type="PROSITE" id="PS00584">
    <property type="entry name" value="PFKB_KINASES_2"/>
    <property type="match status" value="1"/>
</dbReference>
<dbReference type="InterPro" id="IPR052562">
    <property type="entry name" value="Ketohexokinase-related"/>
</dbReference>
<sequence length="316" mass="34285">MSKNPDVICCGHAAYDLNFMMDEFPIEDRKYRIDELVQTGGGPASNAATLVAQWGAAAAFAGMIGDDIYGRLIIEELKASKVDTSLVCMDGKKSTPLSAVIVNTKNGSRTLLNRRNENDQPAVTKNLLRKLEKMQPKVLHFDGHALELSLKMMEMFPEAKVVVDAGSYREATDRLCSAADYAVCSKRFAEVCTGIDDIENEDGRQRCIELLGERFPGHVIVTLGAGGLFYDRRSSDKTLAVSMPAYNVEAVDSTGAGDIFHGAFSFGLLNGYSFNENLKLASAAAALSVVTPGARTSIPTLDDSLKLAEIRRKTDD</sequence>
<accession>A0AAJ1IF86</accession>
<dbReference type="InterPro" id="IPR002173">
    <property type="entry name" value="Carboh/pur_kinase_PfkB_CS"/>
</dbReference>
<dbReference type="Proteomes" id="UP001221217">
    <property type="component" value="Unassembled WGS sequence"/>
</dbReference>
<evidence type="ECO:0000256" key="1">
    <source>
        <dbReference type="ARBA" id="ARBA00022679"/>
    </source>
</evidence>
<comment type="caution">
    <text evidence="4">The sequence shown here is derived from an EMBL/GenBank/DDBJ whole genome shotgun (WGS) entry which is preliminary data.</text>
</comment>
<keyword evidence="1" id="KW-0808">Transferase</keyword>
<protein>
    <submittedName>
        <fullName evidence="4">PfkB family carbohydrate kinase</fullName>
    </submittedName>
</protein>
<dbReference type="EMBL" id="JAQQAL010000011">
    <property type="protein sequence ID" value="MDC7226271.1"/>
    <property type="molecule type" value="Genomic_DNA"/>
</dbReference>
<keyword evidence="2 4" id="KW-0418">Kinase</keyword>
<evidence type="ECO:0000313" key="4">
    <source>
        <dbReference type="EMBL" id="MDC7226271.1"/>
    </source>
</evidence>
<dbReference type="GO" id="GO:0016301">
    <property type="term" value="F:kinase activity"/>
    <property type="evidence" value="ECO:0007669"/>
    <property type="project" value="UniProtKB-KW"/>
</dbReference>
<evidence type="ECO:0000259" key="3">
    <source>
        <dbReference type="Pfam" id="PF00294"/>
    </source>
</evidence>
<reference evidence="4 5" key="1">
    <citation type="submission" date="2022-12" db="EMBL/GenBank/DDBJ databases">
        <title>Metagenome assembled genome from gulf of manar.</title>
        <authorList>
            <person name="Kohli P."/>
            <person name="Pk S."/>
            <person name="Venkata Ramana C."/>
            <person name="Sasikala C."/>
        </authorList>
    </citation>
    <scope>NUCLEOTIDE SEQUENCE [LARGE SCALE GENOMIC DNA]</scope>
    <source>
        <strain evidence="4">JB008</strain>
    </source>
</reference>
<dbReference type="Gene3D" id="3.40.1190.20">
    <property type="match status" value="1"/>
</dbReference>